<gene>
    <name evidence="2" type="ORF">GGQ80_001984</name>
</gene>
<keyword evidence="3" id="KW-1185">Reference proteome</keyword>
<comment type="caution">
    <text evidence="2">The sequence shown here is derived from an EMBL/GenBank/DDBJ whole genome shotgun (WGS) entry which is preliminary data.</text>
</comment>
<organism evidence="2 3">
    <name type="scientific">Sphingomonas jinjuensis</name>
    <dbReference type="NCBI Taxonomy" id="535907"/>
    <lineage>
        <taxon>Bacteria</taxon>
        <taxon>Pseudomonadati</taxon>
        <taxon>Pseudomonadota</taxon>
        <taxon>Alphaproteobacteria</taxon>
        <taxon>Sphingomonadales</taxon>
        <taxon>Sphingomonadaceae</taxon>
        <taxon>Sphingomonas</taxon>
    </lineage>
</organism>
<evidence type="ECO:0000256" key="1">
    <source>
        <dbReference type="SAM" id="Phobius"/>
    </source>
</evidence>
<accession>A0A840FEB0</accession>
<dbReference type="RefSeq" id="WP_183984268.1">
    <property type="nucleotide sequence ID" value="NZ_JACIEV010000005.1"/>
</dbReference>
<name>A0A840FEB0_9SPHN</name>
<dbReference type="EMBL" id="JACIEV010000005">
    <property type="protein sequence ID" value="MBB4154074.1"/>
    <property type="molecule type" value="Genomic_DNA"/>
</dbReference>
<evidence type="ECO:0000313" key="2">
    <source>
        <dbReference type="EMBL" id="MBB4154074.1"/>
    </source>
</evidence>
<evidence type="ECO:0000313" key="3">
    <source>
        <dbReference type="Proteomes" id="UP000529795"/>
    </source>
</evidence>
<feature type="transmembrane region" description="Helical" evidence="1">
    <location>
        <begin position="23"/>
        <end position="43"/>
    </location>
</feature>
<proteinExistence type="predicted"/>
<reference evidence="2 3" key="1">
    <citation type="submission" date="2020-08" db="EMBL/GenBank/DDBJ databases">
        <title>Genomic Encyclopedia of Type Strains, Phase IV (KMG-IV): sequencing the most valuable type-strain genomes for metagenomic binning, comparative biology and taxonomic classification.</title>
        <authorList>
            <person name="Goeker M."/>
        </authorList>
    </citation>
    <scope>NUCLEOTIDE SEQUENCE [LARGE SCALE GENOMIC DNA]</scope>
    <source>
        <strain evidence="2 3">YC6723</strain>
    </source>
</reference>
<keyword evidence="1" id="KW-0472">Membrane</keyword>
<protein>
    <submittedName>
        <fullName evidence="2">Uncharacterized protein</fullName>
    </submittedName>
</protein>
<keyword evidence="1" id="KW-0812">Transmembrane</keyword>
<dbReference type="AlphaFoldDB" id="A0A840FEB0"/>
<sequence length="236" mass="25625">MTDATAGEATSDRRRRRRFGREIGSIALGVLIALAIGEVADAIRWRLRLDRSAAAMRTEMAGNRFNLGERWLLRPCVARRLDEIERLIAARRTGAVLPMIASIGRPPDRVSERAAFDVALSDGVLLHAPIGEARDIALAYSVTVDDFARESEAEPNAWTTLAIIERSPGPIDGDTVLTLRQALGVARASAHAIETTIHRSDRLLAGKRVPIEFGRYVDASGLSASLAASAIRRPLT</sequence>
<keyword evidence="1" id="KW-1133">Transmembrane helix</keyword>
<dbReference type="Proteomes" id="UP000529795">
    <property type="component" value="Unassembled WGS sequence"/>
</dbReference>